<evidence type="ECO:0000256" key="1">
    <source>
        <dbReference type="SAM" id="MobiDB-lite"/>
    </source>
</evidence>
<evidence type="ECO:0000313" key="3">
    <source>
        <dbReference type="EMBL" id="KAK7462141.1"/>
    </source>
</evidence>
<accession>A0ABR1JNN8</accession>
<comment type="caution">
    <text evidence="3">The sequence shown here is derived from an EMBL/GenBank/DDBJ whole genome shotgun (WGS) entry which is preliminary data.</text>
</comment>
<feature type="transmembrane region" description="Helical" evidence="2">
    <location>
        <begin position="428"/>
        <end position="449"/>
    </location>
</feature>
<keyword evidence="2" id="KW-0472">Membrane</keyword>
<feature type="transmembrane region" description="Helical" evidence="2">
    <location>
        <begin position="356"/>
        <end position="377"/>
    </location>
</feature>
<dbReference type="PANTHER" id="PTHR35043">
    <property type="entry name" value="TRANSCRIPTION FACTOR DOMAIN-CONTAINING PROTEIN"/>
    <property type="match status" value="1"/>
</dbReference>
<dbReference type="EMBL" id="JBANRG010000011">
    <property type="protein sequence ID" value="KAK7462141.1"/>
    <property type="molecule type" value="Genomic_DNA"/>
</dbReference>
<name>A0ABR1JNN8_9AGAR</name>
<feature type="compositionally biased region" description="Basic and acidic residues" evidence="1">
    <location>
        <begin position="51"/>
        <end position="63"/>
    </location>
</feature>
<evidence type="ECO:0000256" key="2">
    <source>
        <dbReference type="SAM" id="Phobius"/>
    </source>
</evidence>
<dbReference type="PANTHER" id="PTHR35043:SF7">
    <property type="entry name" value="TRANSCRIPTION FACTOR DOMAIN-CONTAINING PROTEIN"/>
    <property type="match status" value="1"/>
</dbReference>
<feature type="compositionally biased region" description="Low complexity" evidence="1">
    <location>
        <begin position="70"/>
        <end position="85"/>
    </location>
</feature>
<proteinExistence type="predicted"/>
<keyword evidence="2" id="KW-0812">Transmembrane</keyword>
<gene>
    <name evidence="3" type="ORF">VKT23_007744</name>
</gene>
<feature type="transmembrane region" description="Helical" evidence="2">
    <location>
        <begin position="241"/>
        <end position="265"/>
    </location>
</feature>
<reference evidence="3 4" key="1">
    <citation type="submission" date="2024-01" db="EMBL/GenBank/DDBJ databases">
        <title>A draft genome for the cacao thread blight pathogen Marasmiellus scandens.</title>
        <authorList>
            <person name="Baruah I.K."/>
            <person name="Leung J."/>
            <person name="Bukari Y."/>
            <person name="Amoako-Attah I."/>
            <person name="Meinhardt L.W."/>
            <person name="Bailey B.A."/>
            <person name="Cohen S.P."/>
        </authorList>
    </citation>
    <scope>NUCLEOTIDE SEQUENCE [LARGE SCALE GENOMIC DNA]</scope>
    <source>
        <strain evidence="3 4">GH-19</strain>
    </source>
</reference>
<feature type="transmembrane region" description="Helical" evidence="2">
    <location>
        <begin position="475"/>
        <end position="497"/>
    </location>
</feature>
<protein>
    <submittedName>
        <fullName evidence="3">Uncharacterized protein</fullName>
    </submittedName>
</protein>
<evidence type="ECO:0000313" key="4">
    <source>
        <dbReference type="Proteomes" id="UP001498398"/>
    </source>
</evidence>
<feature type="transmembrane region" description="Helical" evidence="2">
    <location>
        <begin position="389"/>
        <end position="408"/>
    </location>
</feature>
<feature type="transmembrane region" description="Helical" evidence="2">
    <location>
        <begin position="325"/>
        <end position="350"/>
    </location>
</feature>
<dbReference type="Proteomes" id="UP001498398">
    <property type="component" value="Unassembled WGS sequence"/>
</dbReference>
<keyword evidence="2" id="KW-1133">Transmembrane helix</keyword>
<feature type="region of interest" description="Disordered" evidence="1">
    <location>
        <begin position="49"/>
        <end position="96"/>
    </location>
</feature>
<organism evidence="3 4">
    <name type="scientific">Marasmiellus scandens</name>
    <dbReference type="NCBI Taxonomy" id="2682957"/>
    <lineage>
        <taxon>Eukaryota</taxon>
        <taxon>Fungi</taxon>
        <taxon>Dikarya</taxon>
        <taxon>Basidiomycota</taxon>
        <taxon>Agaricomycotina</taxon>
        <taxon>Agaricomycetes</taxon>
        <taxon>Agaricomycetidae</taxon>
        <taxon>Agaricales</taxon>
        <taxon>Marasmiineae</taxon>
        <taxon>Omphalotaceae</taxon>
        <taxon>Marasmiellus</taxon>
    </lineage>
</organism>
<keyword evidence="4" id="KW-1185">Reference proteome</keyword>
<sequence>MGGFALFEGNTYKFLLKDSHVFSKEEKEVAEKIADDLKIQIDFYEVEAEEPFPKEEATDRDTEAQDTPVSRSRSSSVRSQFASSRLPRPSQPRYIPRLTGEQPARFRCLLEFLIWYDFITITEDEIMAQSKRDIISKFLAIFQTLWFIVQCIARGIEGLALTELEVYTLAFALVNIVSYCLWLKKPQNVQYPMKIRYRIKNDPISTEEVEQSLLSKVFEITGHWFILNWELLDPMDRRLRFIVYPFTTAVVIALLVVKAGFYPILGALRRIGPSLHNCVRDGWKNLVLWFKSEWKAHTSSTKIRCKPIQAICFPFFLITRHYMNAIYSVGTFCLIIGIVCLIIVVIFILIPLCVGYIPLIALLFIIALLGYQGALIVRSKAHYRTGRNTYALWLYTAFFAVFTFFGAIHCSLWNSVFPTHKEQVLWRVSAGIMTCLPLLILMGFLVMILRKIGRKKGEPIRPEQKHSKLERVRDIVPGALFIYYTIPRMIILVLTFMQLRALPPSAYETVNWTELIPHI</sequence>